<organism evidence="1 4">
    <name type="scientific">Photobacterium angustum</name>
    <dbReference type="NCBI Taxonomy" id="661"/>
    <lineage>
        <taxon>Bacteria</taxon>
        <taxon>Pseudomonadati</taxon>
        <taxon>Pseudomonadota</taxon>
        <taxon>Gammaproteobacteria</taxon>
        <taxon>Vibrionales</taxon>
        <taxon>Vibrionaceae</taxon>
        <taxon>Photobacterium</taxon>
    </lineage>
</organism>
<dbReference type="SUPFAM" id="SSF54909">
    <property type="entry name" value="Dimeric alpha+beta barrel"/>
    <property type="match status" value="1"/>
</dbReference>
<dbReference type="AlphaFoldDB" id="A0A0D8Q8D5"/>
<evidence type="ECO:0000313" key="1">
    <source>
        <dbReference type="EMBL" id="PSX09560.1"/>
    </source>
</evidence>
<gene>
    <name evidence="2" type="ORF">C0W27_01390</name>
    <name evidence="1" type="ORF">C0W41_01880</name>
</gene>
<dbReference type="RefSeq" id="WP_045082643.1">
    <property type="nucleotide sequence ID" value="NZ_JZSN01000001.1"/>
</dbReference>
<name>A0A0D8Q8D5_PHOAN</name>
<comment type="caution">
    <text evidence="1">The sequence shown here is derived from an EMBL/GenBank/DDBJ whole genome shotgun (WGS) entry which is preliminary data.</text>
</comment>
<dbReference type="InterPro" id="IPR011008">
    <property type="entry name" value="Dimeric_a/b-barrel"/>
</dbReference>
<sequence length="118" mass="13862">MKIFTKVLKINEHFNASEYIKAHQPENMWPETVAALAEIEVLDMELYLHDDTIIMTMITNDDFNHDIAMAKLATLPRQAEWEAYVAQFQGADKNQSAKDKWQPLDRIYHFKTCQEFLN</sequence>
<reference evidence="3 4" key="1">
    <citation type="submission" date="2018-01" db="EMBL/GenBank/DDBJ databases">
        <title>Whole genome sequencing of Histamine producing bacteria.</title>
        <authorList>
            <person name="Butler K."/>
        </authorList>
    </citation>
    <scope>NUCLEOTIDE SEQUENCE [LARGE SCALE GENOMIC DNA]</scope>
    <source>
        <strain evidence="1 4">A2-1</strain>
        <strain evidence="2 3">A6-1</strain>
    </source>
</reference>
<dbReference type="PANTHER" id="PTHR43239">
    <property type="entry name" value="UPF0734 PROTEIN DDB_G0273871/DDB_G0273177"/>
    <property type="match status" value="1"/>
</dbReference>
<dbReference type="Pfam" id="PF05336">
    <property type="entry name" value="rhaM"/>
    <property type="match status" value="1"/>
</dbReference>
<dbReference type="EMBL" id="PYOY01000001">
    <property type="protein sequence ID" value="PSX09560.1"/>
    <property type="molecule type" value="Genomic_DNA"/>
</dbReference>
<dbReference type="PANTHER" id="PTHR43239:SF1">
    <property type="entry name" value="UPF0734 PROTEIN DDB_G0273871_DDB_G0273177"/>
    <property type="match status" value="1"/>
</dbReference>
<accession>A0A0D8Q8D5</accession>
<dbReference type="GeneID" id="61228170"/>
<dbReference type="Proteomes" id="UP000240989">
    <property type="component" value="Unassembled WGS sequence"/>
</dbReference>
<protein>
    <submittedName>
        <fullName evidence="1">L-rhamnose mutarotase</fullName>
    </submittedName>
</protein>
<evidence type="ECO:0000313" key="2">
    <source>
        <dbReference type="EMBL" id="PSX12686.1"/>
    </source>
</evidence>
<evidence type="ECO:0000313" key="4">
    <source>
        <dbReference type="Proteomes" id="UP000241440"/>
    </source>
</evidence>
<dbReference type="InterPro" id="IPR052996">
    <property type="entry name" value="Carb_Metab_Mutarotase"/>
</dbReference>
<dbReference type="Gene3D" id="3.30.70.100">
    <property type="match status" value="1"/>
</dbReference>
<keyword evidence="3" id="KW-1185">Reference proteome</keyword>
<dbReference type="EMBL" id="PYOU01000001">
    <property type="protein sequence ID" value="PSX12686.1"/>
    <property type="molecule type" value="Genomic_DNA"/>
</dbReference>
<dbReference type="InterPro" id="IPR008000">
    <property type="entry name" value="Rham/fucose_mutarotase"/>
</dbReference>
<evidence type="ECO:0000313" key="3">
    <source>
        <dbReference type="Proteomes" id="UP000240989"/>
    </source>
</evidence>
<dbReference type="Proteomes" id="UP000241440">
    <property type="component" value="Unassembled WGS sequence"/>
</dbReference>
<proteinExistence type="predicted"/>
<dbReference type="GO" id="GO:0016857">
    <property type="term" value="F:racemase and epimerase activity, acting on carbohydrates and derivatives"/>
    <property type="evidence" value="ECO:0007669"/>
    <property type="project" value="InterPro"/>
</dbReference>